<dbReference type="FunFam" id="3.30.200.20:FF:000166">
    <property type="entry name" value="Mitogen-activated protein kinase"/>
    <property type="match status" value="1"/>
</dbReference>
<dbReference type="InParanoid" id="F6TI28"/>
<dbReference type="GO" id="GO:0106310">
    <property type="term" value="F:protein serine kinase activity"/>
    <property type="evidence" value="ECO:0007669"/>
    <property type="project" value="RHEA"/>
</dbReference>
<dbReference type="GO" id="GO:0004674">
    <property type="term" value="F:protein serine/threonine kinase activity"/>
    <property type="evidence" value="ECO:0000318"/>
    <property type="project" value="GO_Central"/>
</dbReference>
<dbReference type="SUPFAM" id="SSF56112">
    <property type="entry name" value="Protein kinase-like (PK-like)"/>
    <property type="match status" value="1"/>
</dbReference>
<keyword evidence="5" id="KW-0418">Kinase</keyword>
<name>F6TI28_CIOIN</name>
<dbReference type="Ensembl" id="ENSCINT00000002924.3">
    <property type="protein sequence ID" value="ENSCINP00000002924.3"/>
    <property type="gene ID" value="ENSCING00000001478.3"/>
</dbReference>
<dbReference type="STRING" id="7719.ENSCINP00000002924"/>
<dbReference type="GO" id="GO:0035556">
    <property type="term" value="P:intracellular signal transduction"/>
    <property type="evidence" value="ECO:0000318"/>
    <property type="project" value="GO_Central"/>
</dbReference>
<dbReference type="InterPro" id="IPR050117">
    <property type="entry name" value="MAPK"/>
</dbReference>
<dbReference type="Gene3D" id="3.30.200.20">
    <property type="entry name" value="Phosphorylase Kinase, domain 1"/>
    <property type="match status" value="1"/>
</dbReference>
<keyword evidence="4 10" id="KW-0547">Nucleotide-binding</keyword>
<feature type="domain" description="Protein kinase" evidence="11">
    <location>
        <begin position="13"/>
        <end position="306"/>
    </location>
</feature>
<dbReference type="InterPro" id="IPR017441">
    <property type="entry name" value="Protein_kinase_ATP_BS"/>
</dbReference>
<proteinExistence type="predicted"/>
<dbReference type="GeneTree" id="ENSGT00940000159758"/>
<evidence type="ECO:0000256" key="9">
    <source>
        <dbReference type="ARBA" id="ARBA00048312"/>
    </source>
</evidence>
<dbReference type="PANTHER" id="PTHR24055">
    <property type="entry name" value="MITOGEN-ACTIVATED PROTEIN KINASE"/>
    <property type="match status" value="1"/>
</dbReference>
<evidence type="ECO:0000256" key="1">
    <source>
        <dbReference type="ARBA" id="ARBA00012411"/>
    </source>
</evidence>
<keyword evidence="3" id="KW-0808">Transferase</keyword>
<evidence type="ECO:0000256" key="4">
    <source>
        <dbReference type="ARBA" id="ARBA00022741"/>
    </source>
</evidence>
<evidence type="ECO:0000313" key="13">
    <source>
        <dbReference type="Proteomes" id="UP000008144"/>
    </source>
</evidence>
<dbReference type="GO" id="GO:0005634">
    <property type="term" value="C:nucleus"/>
    <property type="evidence" value="ECO:0000318"/>
    <property type="project" value="GO_Central"/>
</dbReference>
<organism evidence="12 13">
    <name type="scientific">Ciona intestinalis</name>
    <name type="common">Transparent sea squirt</name>
    <name type="synonym">Ascidia intestinalis</name>
    <dbReference type="NCBI Taxonomy" id="7719"/>
    <lineage>
        <taxon>Eukaryota</taxon>
        <taxon>Metazoa</taxon>
        <taxon>Chordata</taxon>
        <taxon>Tunicata</taxon>
        <taxon>Ascidiacea</taxon>
        <taxon>Phlebobranchia</taxon>
        <taxon>Cionidae</taxon>
        <taxon>Ciona</taxon>
    </lineage>
</organism>
<accession>F6TI28</accession>
<dbReference type="InterPro" id="IPR000719">
    <property type="entry name" value="Prot_kinase_dom"/>
</dbReference>
<evidence type="ECO:0000256" key="2">
    <source>
        <dbReference type="ARBA" id="ARBA00022527"/>
    </source>
</evidence>
<dbReference type="InterPro" id="IPR011009">
    <property type="entry name" value="Kinase-like_dom_sf"/>
</dbReference>
<reference evidence="12" key="3">
    <citation type="submission" date="2025-08" db="UniProtKB">
        <authorList>
            <consortium name="Ensembl"/>
        </authorList>
    </citation>
    <scope>IDENTIFICATION</scope>
</reference>
<reference evidence="13" key="1">
    <citation type="journal article" date="2002" name="Science">
        <title>The draft genome of Ciona intestinalis: insights into chordate and vertebrate origins.</title>
        <authorList>
            <person name="Dehal P."/>
            <person name="Satou Y."/>
            <person name="Campbell R.K."/>
            <person name="Chapman J."/>
            <person name="Degnan B."/>
            <person name="De Tomaso A."/>
            <person name="Davidson B."/>
            <person name="Di Gregorio A."/>
            <person name="Gelpke M."/>
            <person name="Goodstein D.M."/>
            <person name="Harafuji N."/>
            <person name="Hastings K.E."/>
            <person name="Ho I."/>
            <person name="Hotta K."/>
            <person name="Huang W."/>
            <person name="Kawashima T."/>
            <person name="Lemaire P."/>
            <person name="Martinez D."/>
            <person name="Meinertzhagen I.A."/>
            <person name="Necula S."/>
            <person name="Nonaka M."/>
            <person name="Putnam N."/>
            <person name="Rash S."/>
            <person name="Saiga H."/>
            <person name="Satake M."/>
            <person name="Terry A."/>
            <person name="Yamada L."/>
            <person name="Wang H.G."/>
            <person name="Awazu S."/>
            <person name="Azumi K."/>
            <person name="Boore J."/>
            <person name="Branno M."/>
            <person name="Chin-Bow S."/>
            <person name="DeSantis R."/>
            <person name="Doyle S."/>
            <person name="Francino P."/>
            <person name="Keys D.N."/>
            <person name="Haga S."/>
            <person name="Hayashi H."/>
            <person name="Hino K."/>
            <person name="Imai K.S."/>
            <person name="Inaba K."/>
            <person name="Kano S."/>
            <person name="Kobayashi K."/>
            <person name="Kobayashi M."/>
            <person name="Lee B.I."/>
            <person name="Makabe K.W."/>
            <person name="Manohar C."/>
            <person name="Matassi G."/>
            <person name="Medina M."/>
            <person name="Mochizuki Y."/>
            <person name="Mount S."/>
            <person name="Morishita T."/>
            <person name="Miura S."/>
            <person name="Nakayama A."/>
            <person name="Nishizaka S."/>
            <person name="Nomoto H."/>
            <person name="Ohta F."/>
            <person name="Oishi K."/>
            <person name="Rigoutsos I."/>
            <person name="Sano M."/>
            <person name="Sasaki A."/>
            <person name="Sasakura Y."/>
            <person name="Shoguchi E."/>
            <person name="Shin-i T."/>
            <person name="Spagnuolo A."/>
            <person name="Stainier D."/>
            <person name="Suzuki M.M."/>
            <person name="Tassy O."/>
            <person name="Takatori N."/>
            <person name="Tokuoka M."/>
            <person name="Yagi K."/>
            <person name="Yoshizaki F."/>
            <person name="Wada S."/>
            <person name="Zhang C."/>
            <person name="Hyatt P.D."/>
            <person name="Larimer F."/>
            <person name="Detter C."/>
            <person name="Doggett N."/>
            <person name="Glavina T."/>
            <person name="Hawkins T."/>
            <person name="Richardson P."/>
            <person name="Lucas S."/>
            <person name="Kohara Y."/>
            <person name="Levine M."/>
            <person name="Satoh N."/>
            <person name="Rokhsar D.S."/>
        </authorList>
    </citation>
    <scope>NUCLEOTIDE SEQUENCE [LARGE SCALE GENOMIC DNA]</scope>
</reference>
<reference evidence="12" key="4">
    <citation type="submission" date="2025-09" db="UniProtKB">
        <authorList>
            <consortium name="Ensembl"/>
        </authorList>
    </citation>
    <scope>IDENTIFICATION</scope>
</reference>
<dbReference type="EMBL" id="EAAA01002513">
    <property type="status" value="NOT_ANNOTATED_CDS"/>
    <property type="molecule type" value="Genomic_DNA"/>
</dbReference>
<keyword evidence="13" id="KW-1185">Reference proteome</keyword>
<comment type="catalytic activity">
    <reaction evidence="9">
        <text>L-seryl-[protein] + ATP = O-phospho-L-seryl-[protein] + ADP + H(+)</text>
        <dbReference type="Rhea" id="RHEA:17989"/>
        <dbReference type="Rhea" id="RHEA-COMP:9863"/>
        <dbReference type="Rhea" id="RHEA-COMP:11604"/>
        <dbReference type="ChEBI" id="CHEBI:15378"/>
        <dbReference type="ChEBI" id="CHEBI:29999"/>
        <dbReference type="ChEBI" id="CHEBI:30616"/>
        <dbReference type="ChEBI" id="CHEBI:83421"/>
        <dbReference type="ChEBI" id="CHEBI:456216"/>
        <dbReference type="EC" id="2.7.11.24"/>
    </reaction>
</comment>
<feature type="binding site" evidence="10">
    <location>
        <position position="42"/>
    </location>
    <ligand>
        <name>ATP</name>
        <dbReference type="ChEBI" id="CHEBI:30616"/>
    </ligand>
</feature>
<dbReference type="GO" id="GO:0005737">
    <property type="term" value="C:cytoplasm"/>
    <property type="evidence" value="ECO:0000318"/>
    <property type="project" value="GO_Central"/>
</dbReference>
<dbReference type="HOGENOM" id="CLU_000288_181_1_1"/>
<evidence type="ECO:0000313" key="12">
    <source>
        <dbReference type="Ensembl" id="ENSCINP00000002924.3"/>
    </source>
</evidence>
<evidence type="ECO:0000256" key="5">
    <source>
        <dbReference type="ARBA" id="ARBA00022777"/>
    </source>
</evidence>
<dbReference type="FunCoup" id="F6TI28">
    <property type="interactions" value="14"/>
</dbReference>
<comment type="catalytic activity">
    <reaction evidence="8">
        <text>L-threonyl-[protein] + ATP = O-phospho-L-threonyl-[protein] + ADP + H(+)</text>
        <dbReference type="Rhea" id="RHEA:46608"/>
        <dbReference type="Rhea" id="RHEA-COMP:11060"/>
        <dbReference type="Rhea" id="RHEA-COMP:11605"/>
        <dbReference type="ChEBI" id="CHEBI:15378"/>
        <dbReference type="ChEBI" id="CHEBI:30013"/>
        <dbReference type="ChEBI" id="CHEBI:30616"/>
        <dbReference type="ChEBI" id="CHEBI:61977"/>
        <dbReference type="ChEBI" id="CHEBI:456216"/>
        <dbReference type="EC" id="2.7.11.24"/>
    </reaction>
</comment>
<dbReference type="Proteomes" id="UP000008144">
    <property type="component" value="Chromosome 7"/>
</dbReference>
<dbReference type="PROSITE" id="PS01351">
    <property type="entry name" value="MAPK"/>
    <property type="match status" value="1"/>
</dbReference>
<dbReference type="GO" id="GO:0005524">
    <property type="term" value="F:ATP binding"/>
    <property type="evidence" value="ECO:0007669"/>
    <property type="project" value="UniProtKB-UniRule"/>
</dbReference>
<dbReference type="CDD" id="cd07852">
    <property type="entry name" value="STKc_MAPK15-like"/>
    <property type="match status" value="1"/>
</dbReference>
<sequence>MSNDIDPHITEKYEIKRRLGKGAYGIVWKALDRRTGEIVALKKIFDAFRNCTDAQRTFREIMFLQEFGDHSNVIKLLNVMKADNDRDIYLVFEFMDTDLHAVIKKGNILKDIHKRYIMYQLLKATMYMHSGNVIHRDHKPSNILLDSDCFVKICDFGLARSLTQLKESEQPGGNPALTEYVATRWYRAPEILLASPRYTKGVDMWSVGCILGELLMGKPLFPGSSTLNQIERIMSSIPRPTKADVDSIHSEYGHSILDRASMRPRKHLRDLIPDAPEDALDLMENLLVFNPEKRLSAKECLSHPYVAKFHSSREESVLDYDVLPPLDDDIQLSVAEYRCKLYEMILERKTMARRQRRAVLHEKQ</sequence>
<dbReference type="AlphaFoldDB" id="F6TI28"/>
<evidence type="ECO:0000259" key="11">
    <source>
        <dbReference type="PROSITE" id="PS50011"/>
    </source>
</evidence>
<evidence type="ECO:0000256" key="6">
    <source>
        <dbReference type="ARBA" id="ARBA00022840"/>
    </source>
</evidence>
<dbReference type="Pfam" id="PF00069">
    <property type="entry name" value="Pkinase"/>
    <property type="match status" value="1"/>
</dbReference>
<reference evidence="12" key="2">
    <citation type="journal article" date="2008" name="Genome Biol.">
        <title>Improved genome assembly and evidence-based global gene model set for the chordate Ciona intestinalis: new insight into intron and operon populations.</title>
        <authorList>
            <person name="Satou Y."/>
            <person name="Mineta K."/>
            <person name="Ogasawara M."/>
            <person name="Sasakura Y."/>
            <person name="Shoguchi E."/>
            <person name="Ueno K."/>
            <person name="Yamada L."/>
            <person name="Matsumoto J."/>
            <person name="Wasserscheid J."/>
            <person name="Dewar K."/>
            <person name="Wiley G.B."/>
            <person name="Macmil S.L."/>
            <person name="Roe B.A."/>
            <person name="Zeller R.W."/>
            <person name="Hastings K.E."/>
            <person name="Lemaire P."/>
            <person name="Lindquist E."/>
            <person name="Endo T."/>
            <person name="Hotta K."/>
            <person name="Inaba K."/>
        </authorList>
    </citation>
    <scope>NUCLEOTIDE SEQUENCE [LARGE SCALE GENOMIC DNA]</scope>
    <source>
        <strain evidence="12">wild type</strain>
    </source>
</reference>
<evidence type="ECO:0000256" key="7">
    <source>
        <dbReference type="ARBA" id="ARBA00039797"/>
    </source>
</evidence>
<keyword evidence="6 10" id="KW-0067">ATP-binding</keyword>
<evidence type="ECO:0000256" key="10">
    <source>
        <dbReference type="PROSITE-ProRule" id="PRU10141"/>
    </source>
</evidence>
<protein>
    <recommendedName>
        <fullName evidence="7">Mitogen-activated protein kinase 15</fullName>
        <ecNumber evidence="1">2.7.11.24</ecNumber>
    </recommendedName>
</protein>
<dbReference type="FunFam" id="1.10.510.10:FF:000238">
    <property type="entry name" value="Mitogen-activated protein kinase"/>
    <property type="match status" value="1"/>
</dbReference>
<dbReference type="EC" id="2.7.11.24" evidence="1"/>
<dbReference type="GO" id="GO:0004707">
    <property type="term" value="F:MAP kinase activity"/>
    <property type="evidence" value="ECO:0007669"/>
    <property type="project" value="UniProtKB-EC"/>
</dbReference>
<evidence type="ECO:0000256" key="3">
    <source>
        <dbReference type="ARBA" id="ARBA00022679"/>
    </source>
</evidence>
<dbReference type="PROSITE" id="PS50011">
    <property type="entry name" value="PROTEIN_KINASE_DOM"/>
    <property type="match status" value="1"/>
</dbReference>
<keyword evidence="2" id="KW-0723">Serine/threonine-protein kinase</keyword>
<dbReference type="InterPro" id="IPR003527">
    <property type="entry name" value="MAP_kinase_CS"/>
</dbReference>
<dbReference type="PROSITE" id="PS00107">
    <property type="entry name" value="PROTEIN_KINASE_ATP"/>
    <property type="match status" value="1"/>
</dbReference>
<dbReference type="OMA" id="PDQEWTR"/>
<dbReference type="Gene3D" id="1.10.510.10">
    <property type="entry name" value="Transferase(Phosphotransferase) domain 1"/>
    <property type="match status" value="1"/>
</dbReference>
<evidence type="ECO:0000256" key="8">
    <source>
        <dbReference type="ARBA" id="ARBA00047592"/>
    </source>
</evidence>